<dbReference type="AlphaFoldDB" id="A0AA85B8L4"/>
<sequence length="346" mass="40126">MGSPLGPLLADVFMGYVENLVGDSIRKMGLYKRYVDDIIIIGDKIEDISHLLEEFNSSQNHISLTCEEEKNNQLPFLDILITRRDDGSIKRAIYRKPTWTGQYLNFHSHCPIHYKRGLIKSLFNRINRICTSDTIEVEMKLLTDALINNGYPLKFINRWKGCNMTRPMTLLAPKKRVYITLPFRGDINSLMLKQRLKLAINRTFYAAQLVIIEKTRSMFHQKPKQHENDCVTSHCVYKFTCMCGNTYVGRSNRDLQLRVGEHIPKWLQNQMNSNGEIRSQDRQTSSSIAKHLIETGHKVDIKSAFVVLYKSLQGRILRFIEALAIRKLKPPLCVQKQFVLTLNLPW</sequence>
<evidence type="ECO:0000313" key="2">
    <source>
        <dbReference type="Proteomes" id="UP000050791"/>
    </source>
</evidence>
<dbReference type="InterPro" id="IPR000477">
    <property type="entry name" value="RT_dom"/>
</dbReference>
<dbReference type="WBParaSite" id="SMTH1_35110.1">
    <property type="protein sequence ID" value="SMTH1_35110.1"/>
    <property type="gene ID" value="SMTH1_35110"/>
</dbReference>
<dbReference type="InterPro" id="IPR058912">
    <property type="entry name" value="HTH_animal"/>
</dbReference>
<proteinExistence type="predicted"/>
<evidence type="ECO:0000313" key="3">
    <source>
        <dbReference type="WBParaSite" id="SMTH1_35110.1"/>
    </source>
</evidence>
<name>A0AA85B8L4_9TREM</name>
<dbReference type="PROSITE" id="PS50878">
    <property type="entry name" value="RT_POL"/>
    <property type="match status" value="1"/>
</dbReference>
<dbReference type="PANTHER" id="PTHR21301:SF10">
    <property type="entry name" value="REVERSE TRANSCRIPTASE DOMAIN-CONTAINING PROTEIN"/>
    <property type="match status" value="1"/>
</dbReference>
<dbReference type="PANTHER" id="PTHR21301">
    <property type="entry name" value="REVERSE TRANSCRIPTASE"/>
    <property type="match status" value="1"/>
</dbReference>
<reference evidence="3" key="1">
    <citation type="submission" date="2023-11" db="UniProtKB">
        <authorList>
            <consortium name="WormBaseParasite"/>
        </authorList>
    </citation>
    <scope>IDENTIFICATION</scope>
</reference>
<protein>
    <recommendedName>
        <fullName evidence="1">Reverse transcriptase domain-containing protein</fullName>
    </recommendedName>
</protein>
<dbReference type="Proteomes" id="UP000050791">
    <property type="component" value="Unassembled WGS sequence"/>
</dbReference>
<evidence type="ECO:0000259" key="1">
    <source>
        <dbReference type="PROSITE" id="PS50878"/>
    </source>
</evidence>
<dbReference type="Pfam" id="PF26215">
    <property type="entry name" value="HTH_animal"/>
    <property type="match status" value="1"/>
</dbReference>
<organism evidence="2 3">
    <name type="scientific">Schistosoma mattheei</name>
    <dbReference type="NCBI Taxonomy" id="31246"/>
    <lineage>
        <taxon>Eukaryota</taxon>
        <taxon>Metazoa</taxon>
        <taxon>Spiralia</taxon>
        <taxon>Lophotrochozoa</taxon>
        <taxon>Platyhelminthes</taxon>
        <taxon>Trematoda</taxon>
        <taxon>Digenea</taxon>
        <taxon>Strigeidida</taxon>
        <taxon>Schistosomatoidea</taxon>
        <taxon>Schistosomatidae</taxon>
        <taxon>Schistosoma</taxon>
    </lineage>
</organism>
<accession>A0AA85B8L4</accession>
<feature type="domain" description="Reverse transcriptase" evidence="1">
    <location>
        <begin position="1"/>
        <end position="104"/>
    </location>
</feature>